<dbReference type="PANTHER" id="PTHR42749:SF1">
    <property type="entry name" value="CELL SHAPE-DETERMINING PROTEIN MREB"/>
    <property type="match status" value="1"/>
</dbReference>
<dbReference type="OrthoDB" id="2394218at2759"/>
<dbReference type="Proteomes" id="UP000034947">
    <property type="component" value="Unassembled WGS sequence"/>
</dbReference>
<reference evidence="1 2" key="1">
    <citation type="submission" date="2015-02" db="EMBL/GenBank/DDBJ databases">
        <title>Draft Genome Sequences of Two Closely-Related Aflatoxigenic Aspergillus Species Obtained from the Cote d'Ivoire.</title>
        <authorList>
            <person name="Moore G.G."/>
            <person name="Beltz S.B."/>
            <person name="Mack B.M."/>
        </authorList>
    </citation>
    <scope>NUCLEOTIDE SEQUENCE [LARGE SCALE GENOMIC DNA]</scope>
    <source>
        <strain evidence="1 2">SRRC1432</strain>
    </source>
</reference>
<organism evidence="1 2">
    <name type="scientific">Aspergillus ochraceoroseus</name>
    <dbReference type="NCBI Taxonomy" id="138278"/>
    <lineage>
        <taxon>Eukaryota</taxon>
        <taxon>Fungi</taxon>
        <taxon>Dikarya</taxon>
        <taxon>Ascomycota</taxon>
        <taxon>Pezizomycotina</taxon>
        <taxon>Eurotiomycetes</taxon>
        <taxon>Eurotiomycetidae</taxon>
        <taxon>Eurotiales</taxon>
        <taxon>Aspergillaceae</taxon>
        <taxon>Aspergillus</taxon>
        <taxon>Aspergillus subgen. Nidulantes</taxon>
    </lineage>
</organism>
<dbReference type="VEuPathDB" id="FungiDB:P175DRAFT_0521337"/>
<dbReference type="AlphaFoldDB" id="A0A0F8VR31"/>
<protein>
    <recommendedName>
        <fullName evidence="3">Hsp70 family chaperone</fullName>
    </recommendedName>
</protein>
<dbReference type="Gene3D" id="3.90.640.10">
    <property type="entry name" value="Actin, Chain A, domain 4"/>
    <property type="match status" value="1"/>
</dbReference>
<dbReference type="InterPro" id="IPR043129">
    <property type="entry name" value="ATPase_NBD"/>
</dbReference>
<evidence type="ECO:0008006" key="3">
    <source>
        <dbReference type="Google" id="ProtNLM"/>
    </source>
</evidence>
<dbReference type="PANTHER" id="PTHR42749">
    <property type="entry name" value="CELL SHAPE-DETERMINING PROTEIN MREB"/>
    <property type="match status" value="1"/>
</dbReference>
<evidence type="ECO:0000313" key="2">
    <source>
        <dbReference type="Proteomes" id="UP000034947"/>
    </source>
</evidence>
<dbReference type="VEuPathDB" id="FungiDB:P175DRAFT_0521338"/>
<sequence length="750" mass="84752">MNSAPIPPTTVSAKPTDEQTTDLLCTVQHIEREIAEAHRLRQLRDSLLNVHERNWVNNVIAEVEEAADAVTRALEPCRVERETSTAGKLGIGRKMLWMLRDNQKVKGKYSRLIVAHQSLTSVISFLHSRAQAIDDYNPLSGGTPSSTSLSGRSLKSPTHWKSGIAYSYAPEWAPPKPLQHWPSMITTELANKVPSQLRYRSDSVSVKSWGFQCESDDGDGDQGDIKEYFKLNLDPAFKDHRLDGPTRNEAMQWFRDYIRCVYDYTVSYFARSFPRFGSRKVEFVFSIPTTWKDPRMVAELRELIQFDSPNHRATIGLTEAEAAAVYASGQYYQPNDVVLVCDAGGGTMDVNILKLVSTQHEPTKFTPLGVVEGKPIGSVQIDMGAHQLLCNKLEHIRNVLPKQPRDIAFDMISGRFERFKCSFGEKAMESPDLVLDVPGLSHGFDCPAASVSDGQMHMTRWAPGIDQDEIKKLFDMKVEEMYELLDDQIDRLKNEHPTEQISFLVLSGGFGSSPYVRRCLKNRYSDPATIPNIVEILTVDEPQLAVVQGQVINRIQEIKHGATALQSLYTRNSYGVICDQLYDPEKHVGQPVRYDERNKKRYAVQQIEWLIFQGDSVSRSGVSKAFQRKINPKEVSQPWVAQIVMSTLPKRQLPRSMSQPGAGLVCNLEVDMASVERKPKNHHWYNVNPAYLVANFDIKINVGVNDLQFELWNSNGTRISSQNRHPLKVQWQPVVEKMSDEPTSLHELAG</sequence>
<gene>
    <name evidence="1" type="ORF">AOCH_004314</name>
</gene>
<accession>A0A0F8VR31</accession>
<dbReference type="CDD" id="cd10170">
    <property type="entry name" value="ASKHA_NBD_HSP70"/>
    <property type="match status" value="1"/>
</dbReference>
<name>A0A0F8VR31_9EURO</name>
<evidence type="ECO:0000313" key="1">
    <source>
        <dbReference type="EMBL" id="KKK25636.1"/>
    </source>
</evidence>
<dbReference type="SUPFAM" id="SSF53067">
    <property type="entry name" value="Actin-like ATPase domain"/>
    <property type="match status" value="1"/>
</dbReference>
<keyword evidence="2" id="KW-1185">Reference proteome</keyword>
<proteinExistence type="predicted"/>
<dbReference type="Gene3D" id="3.30.420.40">
    <property type="match status" value="2"/>
</dbReference>
<comment type="caution">
    <text evidence="1">The sequence shown here is derived from an EMBL/GenBank/DDBJ whole genome shotgun (WGS) entry which is preliminary data.</text>
</comment>
<dbReference type="EMBL" id="JYKN01000129">
    <property type="protein sequence ID" value="KKK25636.1"/>
    <property type="molecule type" value="Genomic_DNA"/>
</dbReference>